<feature type="transmembrane region" description="Helical" evidence="1">
    <location>
        <begin position="41"/>
        <end position="60"/>
    </location>
</feature>
<reference evidence="2" key="1">
    <citation type="submission" date="2016-01" db="EMBL/GenBank/DDBJ databases">
        <title>Reference transcriptome for the parasite Schistocephalus solidus: insights into the molecular evolution of parasitism.</title>
        <authorList>
            <person name="Hebert F.O."/>
            <person name="Grambauer S."/>
            <person name="Barber I."/>
            <person name="Landry C.R."/>
            <person name="Aubin-Horth N."/>
        </authorList>
    </citation>
    <scope>NUCLEOTIDE SEQUENCE</scope>
</reference>
<accession>A0A0X3PCN2</accession>
<feature type="transmembrane region" description="Helical" evidence="1">
    <location>
        <begin position="135"/>
        <end position="154"/>
    </location>
</feature>
<dbReference type="EMBL" id="GEEE01018259">
    <property type="protein sequence ID" value="JAP44966.1"/>
    <property type="molecule type" value="Transcribed_RNA"/>
</dbReference>
<sequence length="172" mass="19106">MEVTLNIYPYSSSSKTFSIRQKITPNNLEVRKRFSKNISRVLLKFNYFIGALVAISQFLLDDVPYWADTHSLYQLCLSSSWLFLSIGFCICFSGLSCKSSCWYFDTMPAAVDAFLYGVLLGNIAVIQGLDNEASLVAPLKALVFGIAGLLLVHIDSAVAPKKYPTDNLVLMI</sequence>
<keyword evidence="1" id="KW-0812">Transmembrane</keyword>
<proteinExistence type="predicted"/>
<feature type="transmembrane region" description="Helical" evidence="1">
    <location>
        <begin position="109"/>
        <end position="129"/>
    </location>
</feature>
<dbReference type="AlphaFoldDB" id="A0A0X3PCN2"/>
<evidence type="ECO:0000313" key="2">
    <source>
        <dbReference type="EMBL" id="JAP44966.1"/>
    </source>
</evidence>
<evidence type="ECO:0000256" key="1">
    <source>
        <dbReference type="SAM" id="Phobius"/>
    </source>
</evidence>
<feature type="transmembrane region" description="Helical" evidence="1">
    <location>
        <begin position="72"/>
        <end position="97"/>
    </location>
</feature>
<name>A0A0X3PCN2_SCHSO</name>
<gene>
    <name evidence="2" type="ORF">TR100318</name>
</gene>
<protein>
    <submittedName>
        <fullName evidence="2">Uncharacterized protein</fullName>
    </submittedName>
</protein>
<keyword evidence="1" id="KW-1133">Transmembrane helix</keyword>
<keyword evidence="1" id="KW-0472">Membrane</keyword>
<organism evidence="2">
    <name type="scientific">Schistocephalus solidus</name>
    <name type="common">Tapeworm</name>
    <dbReference type="NCBI Taxonomy" id="70667"/>
    <lineage>
        <taxon>Eukaryota</taxon>
        <taxon>Metazoa</taxon>
        <taxon>Spiralia</taxon>
        <taxon>Lophotrochozoa</taxon>
        <taxon>Platyhelminthes</taxon>
        <taxon>Cestoda</taxon>
        <taxon>Eucestoda</taxon>
        <taxon>Diphyllobothriidea</taxon>
        <taxon>Diphyllobothriidae</taxon>
        <taxon>Schistocephalus</taxon>
    </lineage>
</organism>